<feature type="region of interest" description="Disordered" evidence="1">
    <location>
        <begin position="333"/>
        <end position="510"/>
    </location>
</feature>
<dbReference type="OrthoDB" id="21449at2759"/>
<dbReference type="AlphaFoldDB" id="A0A653DH79"/>
<dbReference type="InterPro" id="IPR031354">
    <property type="entry name" value="BRD4_CDT"/>
</dbReference>
<feature type="compositionally biased region" description="Polar residues" evidence="1">
    <location>
        <begin position="453"/>
        <end position="462"/>
    </location>
</feature>
<sequence>MAPSVAVAAAGGKPAGGAAATNAASAQQLKKDKVVAPPPAASPAPQPQPPAVAPGQGIVPPTTVPQLPKPVVSLPAPSPDKPKPAQSQHIISPMAQFTDPLEQSLASLERDIKQADQLDAAAVGGVTVAAGLAPPHLASPPVVTHAPAGVVGGAAAAMATGMGMMQPNVTIANLMPTNALLHQSLHNQLDHHQVGGGVGVGLPPLSEAGLVQQQPPPTSVSGMPPHLSLPPATNNGFSGPAPPPPTAQNAVGAAGGLAALKHDFELGAAAANNNNGIAQLPMEISSMFDPLPPHLQPTLGPGGGGGLMTKIEGMQQHQMKPDEGIAAMLNDKKVPMDQKPPGFPSFKTGKPEHNVKNASSWSSLAKSRSPPNNSVAGAVGGGSNKQQMMDSFKAFQNKAKEKADREKQRLETLELKRQQREQAERERLRAENERRREREEEDALEKARKAVAEQQQQPISSQRVEELRSSPGEGSTSPGSLSSGSERISERERQRLQEQERRRREVMANKIDMNMQSDLMAAFEGSLSV</sequence>
<proteinExistence type="predicted"/>
<dbReference type="Pfam" id="PF17105">
    <property type="entry name" value="BRD4_CDT"/>
    <property type="match status" value="1"/>
</dbReference>
<evidence type="ECO:0000313" key="3">
    <source>
        <dbReference type="EMBL" id="VEN58717.1"/>
    </source>
</evidence>
<feature type="compositionally biased region" description="Basic and acidic residues" evidence="1">
    <location>
        <begin position="487"/>
        <end position="507"/>
    </location>
</feature>
<protein>
    <recommendedName>
        <fullName evidence="2">Bromodomain protein 4 C-terminal domain-containing protein</fullName>
    </recommendedName>
</protein>
<feature type="region of interest" description="Disordered" evidence="1">
    <location>
        <begin position="1"/>
        <end position="88"/>
    </location>
</feature>
<gene>
    <name evidence="3" type="ORF">CALMAC_LOCUS17004</name>
</gene>
<evidence type="ECO:0000259" key="2">
    <source>
        <dbReference type="Pfam" id="PF17105"/>
    </source>
</evidence>
<name>A0A653DH79_CALMS</name>
<feature type="domain" description="Bromodomain protein 4 C-terminal" evidence="2">
    <location>
        <begin position="489"/>
        <end position="527"/>
    </location>
</feature>
<organism evidence="3 4">
    <name type="scientific">Callosobruchus maculatus</name>
    <name type="common">Southern cowpea weevil</name>
    <name type="synonym">Pulse bruchid</name>
    <dbReference type="NCBI Taxonomy" id="64391"/>
    <lineage>
        <taxon>Eukaryota</taxon>
        <taxon>Metazoa</taxon>
        <taxon>Ecdysozoa</taxon>
        <taxon>Arthropoda</taxon>
        <taxon>Hexapoda</taxon>
        <taxon>Insecta</taxon>
        <taxon>Pterygota</taxon>
        <taxon>Neoptera</taxon>
        <taxon>Endopterygota</taxon>
        <taxon>Coleoptera</taxon>
        <taxon>Polyphaga</taxon>
        <taxon>Cucujiformia</taxon>
        <taxon>Chrysomeloidea</taxon>
        <taxon>Chrysomelidae</taxon>
        <taxon>Bruchinae</taxon>
        <taxon>Bruchini</taxon>
        <taxon>Callosobruchus</taxon>
    </lineage>
</organism>
<evidence type="ECO:0000313" key="4">
    <source>
        <dbReference type="Proteomes" id="UP000410492"/>
    </source>
</evidence>
<feature type="compositionally biased region" description="Basic and acidic residues" evidence="1">
    <location>
        <begin position="398"/>
        <end position="451"/>
    </location>
</feature>
<keyword evidence="4" id="KW-1185">Reference proteome</keyword>
<reference evidence="3 4" key="1">
    <citation type="submission" date="2019-01" db="EMBL/GenBank/DDBJ databases">
        <authorList>
            <person name="Sayadi A."/>
        </authorList>
    </citation>
    <scope>NUCLEOTIDE SEQUENCE [LARGE SCALE GENOMIC DNA]</scope>
</reference>
<accession>A0A653DH79</accession>
<evidence type="ECO:0000256" key="1">
    <source>
        <dbReference type="SAM" id="MobiDB-lite"/>
    </source>
</evidence>
<feature type="compositionally biased region" description="Low complexity" evidence="1">
    <location>
        <begin position="359"/>
        <end position="369"/>
    </location>
</feature>
<feature type="compositionally biased region" description="Low complexity" evidence="1">
    <location>
        <begin position="469"/>
        <end position="486"/>
    </location>
</feature>
<feature type="compositionally biased region" description="Pro residues" evidence="1">
    <location>
        <begin position="36"/>
        <end position="52"/>
    </location>
</feature>
<dbReference type="EMBL" id="CAACVG010011730">
    <property type="protein sequence ID" value="VEN58717.1"/>
    <property type="molecule type" value="Genomic_DNA"/>
</dbReference>
<feature type="compositionally biased region" description="Low complexity" evidence="1">
    <location>
        <begin position="1"/>
        <end position="26"/>
    </location>
</feature>
<dbReference type="Proteomes" id="UP000410492">
    <property type="component" value="Unassembled WGS sequence"/>
</dbReference>